<dbReference type="AlphaFoldDB" id="A0A0F9IWG9"/>
<gene>
    <name evidence="1" type="ORF">LCGC14_1894830</name>
</gene>
<protein>
    <submittedName>
        <fullName evidence="1">Uncharacterized protein</fullName>
    </submittedName>
</protein>
<name>A0A0F9IWG9_9ZZZZ</name>
<dbReference type="EMBL" id="LAZR01019734">
    <property type="protein sequence ID" value="KKL91422.1"/>
    <property type="molecule type" value="Genomic_DNA"/>
</dbReference>
<evidence type="ECO:0000313" key="1">
    <source>
        <dbReference type="EMBL" id="KKL91422.1"/>
    </source>
</evidence>
<organism evidence="1">
    <name type="scientific">marine sediment metagenome</name>
    <dbReference type="NCBI Taxonomy" id="412755"/>
    <lineage>
        <taxon>unclassified sequences</taxon>
        <taxon>metagenomes</taxon>
        <taxon>ecological metagenomes</taxon>
    </lineage>
</organism>
<accession>A0A0F9IWG9</accession>
<reference evidence="1" key="1">
    <citation type="journal article" date="2015" name="Nature">
        <title>Complex archaea that bridge the gap between prokaryotes and eukaryotes.</title>
        <authorList>
            <person name="Spang A."/>
            <person name="Saw J.H."/>
            <person name="Jorgensen S.L."/>
            <person name="Zaremba-Niedzwiedzka K."/>
            <person name="Martijn J."/>
            <person name="Lind A.E."/>
            <person name="van Eijk R."/>
            <person name="Schleper C."/>
            <person name="Guy L."/>
            <person name="Ettema T.J."/>
        </authorList>
    </citation>
    <scope>NUCLEOTIDE SEQUENCE</scope>
</reference>
<proteinExistence type="predicted"/>
<comment type="caution">
    <text evidence="1">The sequence shown here is derived from an EMBL/GenBank/DDBJ whole genome shotgun (WGS) entry which is preliminary data.</text>
</comment>
<sequence length="79" mass="8715">MTLQTTTLESMSDDQIQKRLNELTATSDVPGPIPQDRLESMSDGGIQHRLAQLGAISQPLLTIEQQQDAYNMSLRDGTN</sequence>
<feature type="non-terminal residue" evidence="1">
    <location>
        <position position="79"/>
    </location>
</feature>